<dbReference type="GO" id="GO:0003677">
    <property type="term" value="F:DNA binding"/>
    <property type="evidence" value="ECO:0007669"/>
    <property type="project" value="UniProtKB-KW"/>
</dbReference>
<dbReference type="PROSITE" id="PS01332">
    <property type="entry name" value="HTH_RRF2_1"/>
    <property type="match status" value="1"/>
</dbReference>
<dbReference type="InterPro" id="IPR036388">
    <property type="entry name" value="WH-like_DNA-bd_sf"/>
</dbReference>
<sequence>MIYLSDHAERLCSIREIANYYGFSYHHLVKVVGTLSRLGYIGSVRGKKGGIFLVAQPDHIRLGTLFCTLETKNTHPPSPIMPYLMVAQKSFISALNQYTLSDIRSHANRSI</sequence>
<keyword evidence="1" id="KW-0238">DNA-binding</keyword>
<evidence type="ECO:0000256" key="1">
    <source>
        <dbReference type="ARBA" id="ARBA00023125"/>
    </source>
</evidence>
<accession>M4VWU5</accession>
<proteinExistence type="predicted"/>
<dbReference type="Gene3D" id="1.10.10.10">
    <property type="entry name" value="Winged helix-like DNA-binding domain superfamily/Winged helix DNA-binding domain"/>
    <property type="match status" value="1"/>
</dbReference>
<protein>
    <submittedName>
        <fullName evidence="2">Putative transcriptional regulator</fullName>
    </submittedName>
</protein>
<organism evidence="2 3">
    <name type="scientific">Micavibrio aeruginosavorus EPB</name>
    <dbReference type="NCBI Taxonomy" id="349215"/>
    <lineage>
        <taxon>Bacteria</taxon>
        <taxon>Pseudomonadati</taxon>
        <taxon>Bdellovibrionota</taxon>
        <taxon>Bdellovibrionia</taxon>
        <taxon>Bdellovibrionales</taxon>
        <taxon>Pseudobdellovibrionaceae</taxon>
        <taxon>Micavibrio</taxon>
    </lineage>
</organism>
<dbReference type="Proteomes" id="UP000011932">
    <property type="component" value="Chromosome"/>
</dbReference>
<dbReference type="InterPro" id="IPR000944">
    <property type="entry name" value="Tscrpt_reg_Rrf2"/>
</dbReference>
<dbReference type="InterPro" id="IPR030489">
    <property type="entry name" value="TR_Rrf2-type_CS"/>
</dbReference>
<dbReference type="PANTHER" id="PTHR33221">
    <property type="entry name" value="WINGED HELIX-TURN-HELIX TRANSCRIPTIONAL REGULATOR, RRF2 FAMILY"/>
    <property type="match status" value="1"/>
</dbReference>
<evidence type="ECO:0000313" key="3">
    <source>
        <dbReference type="Proteomes" id="UP000011932"/>
    </source>
</evidence>
<dbReference type="InterPro" id="IPR036390">
    <property type="entry name" value="WH_DNA-bd_sf"/>
</dbReference>
<dbReference type="STRING" id="349215.A11S_846"/>
<dbReference type="OrthoDB" id="9795923at2"/>
<dbReference type="AlphaFoldDB" id="M4VWU5"/>
<dbReference type="GO" id="GO:0005829">
    <property type="term" value="C:cytosol"/>
    <property type="evidence" value="ECO:0007669"/>
    <property type="project" value="TreeGrafter"/>
</dbReference>
<dbReference type="PROSITE" id="PS51197">
    <property type="entry name" value="HTH_RRF2_2"/>
    <property type="match status" value="1"/>
</dbReference>
<gene>
    <name evidence="2" type="ORF">A11S_846</name>
</gene>
<dbReference type="Pfam" id="PF02082">
    <property type="entry name" value="Rrf2"/>
    <property type="match status" value="1"/>
</dbReference>
<dbReference type="SUPFAM" id="SSF46785">
    <property type="entry name" value="Winged helix' DNA-binding domain"/>
    <property type="match status" value="1"/>
</dbReference>
<dbReference type="HOGENOM" id="CLU_107144_2_1_5"/>
<dbReference type="EMBL" id="CP003538">
    <property type="protein sequence ID" value="AGH97669.1"/>
    <property type="molecule type" value="Genomic_DNA"/>
</dbReference>
<reference evidence="2 3" key="1">
    <citation type="journal article" date="2013" name="ISME J.">
        <title>By their genes ye shall know them: genomic signatures of predatory bacteria.</title>
        <authorList>
            <person name="Pasternak Z."/>
            <person name="Pietrokovski S."/>
            <person name="Rotem O."/>
            <person name="Gophna U."/>
            <person name="Lurie-Weinberger M.N."/>
            <person name="Jurkevitch E."/>
        </authorList>
    </citation>
    <scope>NUCLEOTIDE SEQUENCE [LARGE SCALE GENOMIC DNA]</scope>
    <source>
        <strain evidence="2">EPB</strain>
    </source>
</reference>
<dbReference type="KEGG" id="man:A11S_846"/>
<dbReference type="PANTHER" id="PTHR33221:SF4">
    <property type="entry name" value="HTH-TYPE TRANSCRIPTIONAL REPRESSOR NSRR"/>
    <property type="match status" value="1"/>
</dbReference>
<evidence type="ECO:0000313" key="2">
    <source>
        <dbReference type="EMBL" id="AGH97669.1"/>
    </source>
</evidence>
<name>M4VWU5_9BACT</name>
<dbReference type="GO" id="GO:0003700">
    <property type="term" value="F:DNA-binding transcription factor activity"/>
    <property type="evidence" value="ECO:0007669"/>
    <property type="project" value="TreeGrafter"/>
</dbReference>